<keyword evidence="2" id="KW-1133">Transmembrane helix</keyword>
<sequence>MLERYRVKVGPYVEWLSRPFARWSPNALSWVAFSFSGAAALAFASLRLFESPRAVAQGLGRGFSPIPDLLFFAALFVFLGGVFDALDGYVARKQGRASPSGDFLDHVLDRYADVVVLLGVAVSGWADPVLVLLALVSLLLVSYMGTQAQAVGMARLYRGLLSRADRLVLLTCAALLLSGLSAW</sequence>
<name>T1AIU1_9ZZZZ</name>
<dbReference type="Gene3D" id="1.20.120.1760">
    <property type="match status" value="1"/>
</dbReference>
<keyword evidence="1 3" id="KW-0808">Transferase</keyword>
<accession>T1AIU1</accession>
<reference evidence="3" key="1">
    <citation type="submission" date="2013-08" db="EMBL/GenBank/DDBJ databases">
        <authorList>
            <person name="Mendez C."/>
            <person name="Richter M."/>
            <person name="Ferrer M."/>
            <person name="Sanchez J."/>
        </authorList>
    </citation>
    <scope>NUCLEOTIDE SEQUENCE</scope>
</reference>
<feature type="non-terminal residue" evidence="3">
    <location>
        <position position="183"/>
    </location>
</feature>
<feature type="transmembrane region" description="Helical" evidence="2">
    <location>
        <begin position="27"/>
        <end position="49"/>
    </location>
</feature>
<keyword evidence="2" id="KW-0472">Membrane</keyword>
<dbReference type="PROSITE" id="PS00379">
    <property type="entry name" value="CDP_ALCOHOL_P_TRANSF"/>
    <property type="match status" value="1"/>
</dbReference>
<evidence type="ECO:0000313" key="3">
    <source>
        <dbReference type="EMBL" id="EQD40869.1"/>
    </source>
</evidence>
<dbReference type="GO" id="GO:0008654">
    <property type="term" value="P:phospholipid biosynthetic process"/>
    <property type="evidence" value="ECO:0007669"/>
    <property type="project" value="InterPro"/>
</dbReference>
<keyword evidence="2" id="KW-0812">Transmembrane</keyword>
<dbReference type="EMBL" id="AUZZ01007836">
    <property type="protein sequence ID" value="EQD40869.1"/>
    <property type="molecule type" value="Genomic_DNA"/>
</dbReference>
<protein>
    <submittedName>
        <fullName evidence="3">CDP-alcohol phosphatidyltransferase</fullName>
        <ecNumber evidence="3">2.7.8.-</ecNumber>
    </submittedName>
</protein>
<feature type="transmembrane region" description="Helical" evidence="2">
    <location>
        <begin position="111"/>
        <end position="143"/>
    </location>
</feature>
<comment type="caution">
    <text evidence="3">The sequence shown here is derived from an EMBL/GenBank/DDBJ whole genome shotgun (WGS) entry which is preliminary data.</text>
</comment>
<reference evidence="3" key="2">
    <citation type="journal article" date="2014" name="ISME J.">
        <title>Microbial stratification in low pH oxic and suboxic macroscopic growths along an acid mine drainage.</title>
        <authorList>
            <person name="Mendez-Garcia C."/>
            <person name="Mesa V."/>
            <person name="Sprenger R.R."/>
            <person name="Richter M."/>
            <person name="Diez M.S."/>
            <person name="Solano J."/>
            <person name="Bargiela R."/>
            <person name="Golyshina O.V."/>
            <person name="Manteca A."/>
            <person name="Ramos J.L."/>
            <person name="Gallego J.R."/>
            <person name="Llorente I."/>
            <person name="Martins Dos Santos V.A."/>
            <person name="Jensen O.N."/>
            <person name="Pelaez A.I."/>
            <person name="Sanchez J."/>
            <person name="Ferrer M."/>
        </authorList>
    </citation>
    <scope>NUCLEOTIDE SEQUENCE</scope>
</reference>
<dbReference type="InterPro" id="IPR043130">
    <property type="entry name" value="CDP-OH_PTrfase_TM_dom"/>
</dbReference>
<proteinExistence type="predicted"/>
<evidence type="ECO:0000256" key="2">
    <source>
        <dbReference type="SAM" id="Phobius"/>
    </source>
</evidence>
<dbReference type="InterPro" id="IPR048254">
    <property type="entry name" value="CDP_ALCOHOL_P_TRANSF_CS"/>
</dbReference>
<evidence type="ECO:0000256" key="1">
    <source>
        <dbReference type="ARBA" id="ARBA00022679"/>
    </source>
</evidence>
<dbReference type="AlphaFoldDB" id="T1AIU1"/>
<dbReference type="InterPro" id="IPR000462">
    <property type="entry name" value="CDP-OH_P_trans"/>
</dbReference>
<gene>
    <name evidence="3" type="ORF">B2A_10888</name>
</gene>
<dbReference type="Pfam" id="PF01066">
    <property type="entry name" value="CDP-OH_P_transf"/>
    <property type="match status" value="1"/>
</dbReference>
<dbReference type="GO" id="GO:0016780">
    <property type="term" value="F:phosphotransferase activity, for other substituted phosphate groups"/>
    <property type="evidence" value="ECO:0007669"/>
    <property type="project" value="InterPro"/>
</dbReference>
<feature type="transmembrane region" description="Helical" evidence="2">
    <location>
        <begin position="69"/>
        <end position="91"/>
    </location>
</feature>
<dbReference type="GO" id="GO:0016020">
    <property type="term" value="C:membrane"/>
    <property type="evidence" value="ECO:0007669"/>
    <property type="project" value="InterPro"/>
</dbReference>
<organism evidence="3">
    <name type="scientific">mine drainage metagenome</name>
    <dbReference type="NCBI Taxonomy" id="410659"/>
    <lineage>
        <taxon>unclassified sequences</taxon>
        <taxon>metagenomes</taxon>
        <taxon>ecological metagenomes</taxon>
    </lineage>
</organism>
<dbReference type="EC" id="2.7.8.-" evidence="3"/>